<dbReference type="GO" id="GO:0001534">
    <property type="term" value="C:radial spoke"/>
    <property type="evidence" value="ECO:0007669"/>
    <property type="project" value="InterPro"/>
</dbReference>
<feature type="compositionally biased region" description="Polar residues" evidence="6">
    <location>
        <begin position="24"/>
        <end position="35"/>
    </location>
</feature>
<dbReference type="GO" id="GO:0060294">
    <property type="term" value="P:cilium movement involved in cell motility"/>
    <property type="evidence" value="ECO:0007669"/>
    <property type="project" value="InterPro"/>
</dbReference>
<dbReference type="EMBL" id="OD577631">
    <property type="protein sequence ID" value="CAD7450705.1"/>
    <property type="molecule type" value="Genomic_DNA"/>
</dbReference>
<organism evidence="7">
    <name type="scientific">Timema bartmani</name>
    <dbReference type="NCBI Taxonomy" id="61472"/>
    <lineage>
        <taxon>Eukaryota</taxon>
        <taxon>Metazoa</taxon>
        <taxon>Ecdysozoa</taxon>
        <taxon>Arthropoda</taxon>
        <taxon>Hexapoda</taxon>
        <taxon>Insecta</taxon>
        <taxon>Pterygota</taxon>
        <taxon>Neoptera</taxon>
        <taxon>Polyneoptera</taxon>
        <taxon>Phasmatodea</taxon>
        <taxon>Timematodea</taxon>
        <taxon>Timematoidea</taxon>
        <taxon>Timematidae</taxon>
        <taxon>Timema</taxon>
    </lineage>
</organism>
<dbReference type="PANTHER" id="PTHR13159">
    <property type="entry name" value="RADIAL SPOKEHEAD-RELATED"/>
    <property type="match status" value="1"/>
</dbReference>
<dbReference type="Pfam" id="PF04712">
    <property type="entry name" value="Radial_spoke"/>
    <property type="match status" value="1"/>
</dbReference>
<name>A0A7R9FDJ0_9NEOP</name>
<keyword evidence="4" id="KW-0206">Cytoskeleton</keyword>
<dbReference type="AlphaFoldDB" id="A0A7R9FDJ0"/>
<evidence type="ECO:0000256" key="1">
    <source>
        <dbReference type="ARBA" id="ARBA00004430"/>
    </source>
</evidence>
<evidence type="ECO:0000256" key="4">
    <source>
        <dbReference type="ARBA" id="ARBA00023212"/>
    </source>
</evidence>
<evidence type="ECO:0000313" key="7">
    <source>
        <dbReference type="EMBL" id="CAD7450705.1"/>
    </source>
</evidence>
<dbReference type="InterPro" id="IPR006802">
    <property type="entry name" value="Radial_spoke"/>
</dbReference>
<dbReference type="PANTHER" id="PTHR13159:SF0">
    <property type="entry name" value="RADIAL SPOKE HEAD 6 HOMOLOG A"/>
    <property type="match status" value="1"/>
</dbReference>
<comment type="subcellular location">
    <subcellularLocation>
        <location evidence="1">Cytoplasm</location>
        <location evidence="1">Cytoskeleton</location>
        <location evidence="1">Cilium axoneme</location>
    </subcellularLocation>
</comment>
<evidence type="ECO:0000256" key="6">
    <source>
        <dbReference type="SAM" id="MobiDB-lite"/>
    </source>
</evidence>
<reference evidence="7" key="1">
    <citation type="submission" date="2020-11" db="EMBL/GenBank/DDBJ databases">
        <authorList>
            <person name="Tran Van P."/>
        </authorList>
    </citation>
    <scope>NUCLEOTIDE SEQUENCE</scope>
</reference>
<gene>
    <name evidence="7" type="ORF">TBIB3V08_LOCUS12975</name>
</gene>
<evidence type="ECO:0000256" key="2">
    <source>
        <dbReference type="ARBA" id="ARBA00022490"/>
    </source>
</evidence>
<feature type="compositionally biased region" description="Polar residues" evidence="6">
    <location>
        <begin position="1"/>
        <end position="13"/>
    </location>
</feature>
<feature type="region of interest" description="Disordered" evidence="6">
    <location>
        <begin position="1"/>
        <end position="35"/>
    </location>
</feature>
<keyword evidence="2" id="KW-0963">Cytoplasm</keyword>
<keyword evidence="3" id="KW-0969">Cilium</keyword>
<accession>A0A7R9FDJ0</accession>
<dbReference type="CDD" id="cd22963">
    <property type="entry name" value="DD_CrRSP4-like"/>
    <property type="match status" value="1"/>
</dbReference>
<evidence type="ECO:0000256" key="5">
    <source>
        <dbReference type="ARBA" id="ARBA00023273"/>
    </source>
</evidence>
<proteinExistence type="predicted"/>
<sequence>MSITSGDTFSTGSAGEIALEGEQIKQSTEDLGSVSNLYDPEHEEFPVPSFENDNLRSKYYLHKASSIDGISLYDHLTDLLNKIISEKPENVVEYFEEYSRKLKEARFRPETDHLQDFYIPPEDFELANKLMPMFEVISLKEEAEAEEEAADLSVETTQPDLMELMFFFEQAGVGLPRHEMFLIALAISKLSQSQPVEKVR</sequence>
<dbReference type="GO" id="GO:0035082">
    <property type="term" value="P:axoneme assembly"/>
    <property type="evidence" value="ECO:0007669"/>
    <property type="project" value="TreeGrafter"/>
</dbReference>
<keyword evidence="5" id="KW-0966">Cell projection</keyword>
<evidence type="ECO:0000256" key="3">
    <source>
        <dbReference type="ARBA" id="ARBA00023069"/>
    </source>
</evidence>
<protein>
    <submittedName>
        <fullName evidence="7">Uncharacterized protein</fullName>
    </submittedName>
</protein>